<dbReference type="InterPro" id="IPR018337">
    <property type="entry name" value="Cell_wall/Cho-bd_repeat"/>
</dbReference>
<accession>A0A1S8TAW7</accession>
<keyword evidence="6" id="KW-1185">Reference proteome</keyword>
<feature type="repeat" description="Cell wall-binding" evidence="2">
    <location>
        <begin position="69"/>
        <end position="88"/>
    </location>
</feature>
<keyword evidence="5" id="KW-0378">Hydrolase</keyword>
<dbReference type="Proteomes" id="UP000190890">
    <property type="component" value="Unassembled WGS sequence"/>
</dbReference>
<dbReference type="OrthoDB" id="9783944at2"/>
<comment type="caution">
    <text evidence="5">The sequence shown here is derived from an EMBL/GenBank/DDBJ whole genome shotgun (WGS) entry which is preliminary data.</text>
</comment>
<evidence type="ECO:0000259" key="4">
    <source>
        <dbReference type="Pfam" id="PF00188"/>
    </source>
</evidence>
<dbReference type="PANTHER" id="PTHR31157:SF1">
    <property type="entry name" value="SCP DOMAIN-CONTAINING PROTEIN"/>
    <property type="match status" value="1"/>
</dbReference>
<name>A0A1S8TAW7_9CLOT</name>
<dbReference type="GO" id="GO:0008745">
    <property type="term" value="F:N-acetylmuramoyl-L-alanine amidase activity"/>
    <property type="evidence" value="ECO:0007669"/>
    <property type="project" value="UniProtKB-EC"/>
</dbReference>
<dbReference type="STRING" id="29367.CLPUN_36500"/>
<sequence>MKKAFLQKVVVGIITATTITTLTPLGVSAATNNSIDTNSYNFTLNKILKTGWNYENGNWYCFDKMGNMKTGWIKDNDKWYYCDNTGVMQTGVINVNGKAYCLNNSGAMETGKVIINNKIYKCSSNGQVVGDKIPKVDKIFNKNNDVVKDNNQNSTVINSNNTTSAENTNTTNTTGSTTTSSNTITTPNTNTTNISNVDVQGLPQLPQNYPISVQASAEEQILQLMNAKRKEAGLNPLTLDNTLLQVARYKSNHMIQYNYFDHITPEGTKWTNWLQAIGYKYTTTGENIAYNTYDAVELFNQWWNSPGHRANMMNASYNKVGIGVLKGNNKFMGTQTFSN</sequence>
<keyword evidence="1" id="KW-0677">Repeat</keyword>
<dbReference type="PROSITE" id="PS51170">
    <property type="entry name" value="CW"/>
    <property type="match status" value="2"/>
</dbReference>
<evidence type="ECO:0000313" key="6">
    <source>
        <dbReference type="Proteomes" id="UP000190890"/>
    </source>
</evidence>
<reference evidence="5 6" key="1">
    <citation type="submission" date="2016-05" db="EMBL/GenBank/DDBJ databases">
        <title>Microbial solvent formation.</title>
        <authorList>
            <person name="Poehlein A."/>
            <person name="Montoya Solano J.D."/>
            <person name="Flitsch S."/>
            <person name="Krabben P."/>
            <person name="Duerre P."/>
            <person name="Daniel R."/>
        </authorList>
    </citation>
    <scope>NUCLEOTIDE SEQUENCE [LARGE SCALE GENOMIC DNA]</scope>
    <source>
        <strain evidence="5 6">DSM 2619</strain>
    </source>
</reference>
<dbReference type="Gene3D" id="3.40.33.10">
    <property type="entry name" value="CAP"/>
    <property type="match status" value="1"/>
</dbReference>
<dbReference type="InterPro" id="IPR035940">
    <property type="entry name" value="CAP_sf"/>
</dbReference>
<dbReference type="PANTHER" id="PTHR31157">
    <property type="entry name" value="SCP DOMAIN-CONTAINING PROTEIN"/>
    <property type="match status" value="1"/>
</dbReference>
<evidence type="ECO:0000256" key="2">
    <source>
        <dbReference type="PROSITE-ProRule" id="PRU00591"/>
    </source>
</evidence>
<dbReference type="EMBL" id="LZZM01000193">
    <property type="protein sequence ID" value="OOM74822.1"/>
    <property type="molecule type" value="Genomic_DNA"/>
</dbReference>
<dbReference type="Pfam" id="PF01473">
    <property type="entry name" value="Choline_bind_1"/>
    <property type="match status" value="1"/>
</dbReference>
<feature type="repeat" description="Cell wall-binding" evidence="2">
    <location>
        <begin position="49"/>
        <end position="68"/>
    </location>
</feature>
<dbReference type="Pfam" id="PF00188">
    <property type="entry name" value="CAP"/>
    <property type="match status" value="1"/>
</dbReference>
<feature type="domain" description="SCP" evidence="4">
    <location>
        <begin position="222"/>
        <end position="330"/>
    </location>
</feature>
<dbReference type="Gene3D" id="2.10.270.10">
    <property type="entry name" value="Cholin Binding"/>
    <property type="match status" value="1"/>
</dbReference>
<evidence type="ECO:0000256" key="3">
    <source>
        <dbReference type="SAM" id="MobiDB-lite"/>
    </source>
</evidence>
<dbReference type="AlphaFoldDB" id="A0A1S8TAW7"/>
<dbReference type="SUPFAM" id="SSF55797">
    <property type="entry name" value="PR-1-like"/>
    <property type="match status" value="1"/>
</dbReference>
<dbReference type="InterPro" id="IPR014044">
    <property type="entry name" value="CAP_dom"/>
</dbReference>
<organism evidence="5 6">
    <name type="scientific">Clostridium puniceum</name>
    <dbReference type="NCBI Taxonomy" id="29367"/>
    <lineage>
        <taxon>Bacteria</taxon>
        <taxon>Bacillati</taxon>
        <taxon>Bacillota</taxon>
        <taxon>Clostridia</taxon>
        <taxon>Eubacteriales</taxon>
        <taxon>Clostridiaceae</taxon>
        <taxon>Clostridium</taxon>
    </lineage>
</organism>
<dbReference type="EC" id="3.5.1.28" evidence="5"/>
<dbReference type="CDD" id="cd05379">
    <property type="entry name" value="CAP_bacterial"/>
    <property type="match status" value="1"/>
</dbReference>
<dbReference type="RefSeq" id="WP_077848660.1">
    <property type="nucleotide sequence ID" value="NZ_LZZM01000193.1"/>
</dbReference>
<protein>
    <submittedName>
        <fullName evidence="5">Autolysin</fullName>
        <ecNumber evidence="5">3.5.1.28</ecNumber>
    </submittedName>
</protein>
<dbReference type="SUPFAM" id="SSF69360">
    <property type="entry name" value="Cell wall binding repeat"/>
    <property type="match status" value="1"/>
</dbReference>
<proteinExistence type="predicted"/>
<evidence type="ECO:0000313" key="5">
    <source>
        <dbReference type="EMBL" id="OOM74822.1"/>
    </source>
</evidence>
<gene>
    <name evidence="5" type="primary">lytA_18</name>
    <name evidence="5" type="ORF">CLPUN_36500</name>
</gene>
<evidence type="ECO:0000256" key="1">
    <source>
        <dbReference type="ARBA" id="ARBA00022737"/>
    </source>
</evidence>
<feature type="region of interest" description="Disordered" evidence="3">
    <location>
        <begin position="150"/>
        <end position="191"/>
    </location>
</feature>